<protein>
    <recommendedName>
        <fullName evidence="3">Outer membrane protein beta-barrel domain-containing protein</fullName>
    </recommendedName>
</protein>
<dbReference type="EMBL" id="CACVAX010000050">
    <property type="protein sequence ID" value="CAA6817489.1"/>
    <property type="molecule type" value="Genomic_DNA"/>
</dbReference>
<evidence type="ECO:0000259" key="3">
    <source>
        <dbReference type="Pfam" id="PF13505"/>
    </source>
</evidence>
<accession>A0A6S6TS05</accession>
<organism evidence="4">
    <name type="scientific">uncultured Sulfurovum sp</name>
    <dbReference type="NCBI Taxonomy" id="269237"/>
    <lineage>
        <taxon>Bacteria</taxon>
        <taxon>Pseudomonadati</taxon>
        <taxon>Campylobacterota</taxon>
        <taxon>Epsilonproteobacteria</taxon>
        <taxon>Campylobacterales</taxon>
        <taxon>Sulfurovaceae</taxon>
        <taxon>Sulfurovum</taxon>
        <taxon>environmental samples</taxon>
    </lineage>
</organism>
<evidence type="ECO:0000256" key="2">
    <source>
        <dbReference type="SAM" id="SignalP"/>
    </source>
</evidence>
<dbReference type="Gene3D" id="2.40.160.20">
    <property type="match status" value="1"/>
</dbReference>
<feature type="chain" id="PRO_5027700289" description="Outer membrane protein beta-barrel domain-containing protein" evidence="2">
    <location>
        <begin position="21"/>
        <end position="240"/>
    </location>
</feature>
<keyword evidence="1 2" id="KW-0732">Signal</keyword>
<name>A0A6S6TS05_9BACT</name>
<feature type="signal peptide" evidence="2">
    <location>
        <begin position="1"/>
        <end position="20"/>
    </location>
</feature>
<dbReference type="InterPro" id="IPR011250">
    <property type="entry name" value="OMP/PagP_B-barrel"/>
</dbReference>
<feature type="domain" description="Outer membrane protein beta-barrel" evidence="3">
    <location>
        <begin position="72"/>
        <end position="240"/>
    </location>
</feature>
<gene>
    <name evidence="4" type="ORF">HELGO_WM8107</name>
</gene>
<evidence type="ECO:0000313" key="4">
    <source>
        <dbReference type="EMBL" id="CAA6817489.1"/>
    </source>
</evidence>
<reference evidence="4" key="1">
    <citation type="submission" date="2020-01" db="EMBL/GenBank/DDBJ databases">
        <authorList>
            <person name="Meier V. D."/>
            <person name="Meier V D."/>
        </authorList>
    </citation>
    <scope>NUCLEOTIDE SEQUENCE</scope>
    <source>
        <strain evidence="4">HLG_WM_MAG_04</strain>
    </source>
</reference>
<sequence>MKKVQLSIVSLIACSNLLVAGGDIVELTPYEVEDIRAAEVISVVPVVPPVETAVVVNVPPPAVVVEPVADISSVYVGLGLAAARYDSSCGVPRVGCDGVDKTGGVLVRAGYDFNEYIGAEVRGLATTYKSNGGKIKHIGAFVKPMYPVTDALNVYGLGGYAKTTTEGSLRKTDVQGLALGAGIEYDFSEDNKKDEKYNREFDGQGDQEKGFGVFADYERLYQKSNAPELDAVSVGVTYDF</sequence>
<dbReference type="AlphaFoldDB" id="A0A6S6TS05"/>
<proteinExistence type="predicted"/>
<dbReference type="SUPFAM" id="SSF56925">
    <property type="entry name" value="OMPA-like"/>
    <property type="match status" value="1"/>
</dbReference>
<evidence type="ECO:0000256" key="1">
    <source>
        <dbReference type="ARBA" id="ARBA00022729"/>
    </source>
</evidence>
<dbReference type="InterPro" id="IPR027385">
    <property type="entry name" value="Beta-barrel_OMP"/>
</dbReference>
<dbReference type="Pfam" id="PF13505">
    <property type="entry name" value="OMP_b-brl"/>
    <property type="match status" value="1"/>
</dbReference>